<feature type="non-terminal residue" evidence="16">
    <location>
        <position position="240"/>
    </location>
</feature>
<evidence type="ECO:0000259" key="15">
    <source>
        <dbReference type="PROSITE" id="PS50885"/>
    </source>
</evidence>
<dbReference type="PANTHER" id="PTHR45528">
    <property type="entry name" value="SENSOR HISTIDINE KINASE CPXA"/>
    <property type="match status" value="1"/>
</dbReference>
<comment type="caution">
    <text evidence="16">The sequence shown here is derived from an EMBL/GenBank/DDBJ whole genome shotgun (WGS) entry which is preliminary data.</text>
</comment>
<dbReference type="InterPro" id="IPR036097">
    <property type="entry name" value="HisK_dim/P_sf"/>
</dbReference>
<dbReference type="CDD" id="cd06225">
    <property type="entry name" value="HAMP"/>
    <property type="match status" value="1"/>
</dbReference>
<keyword evidence="9 16" id="KW-0418">Kinase</keyword>
<feature type="domain" description="HAMP" evidence="15">
    <location>
        <begin position="75"/>
        <end position="127"/>
    </location>
</feature>
<dbReference type="Gene3D" id="1.10.287.130">
    <property type="match status" value="1"/>
</dbReference>
<evidence type="ECO:0000256" key="14">
    <source>
        <dbReference type="SAM" id="Phobius"/>
    </source>
</evidence>
<evidence type="ECO:0000256" key="8">
    <source>
        <dbReference type="ARBA" id="ARBA00022741"/>
    </source>
</evidence>
<keyword evidence="13 14" id="KW-0472">Membrane</keyword>
<dbReference type="EMBL" id="AJWY01014044">
    <property type="protein sequence ID" value="EKC44895.1"/>
    <property type="molecule type" value="Genomic_DNA"/>
</dbReference>
<keyword evidence="12" id="KW-0902">Two-component regulatory system</keyword>
<dbReference type="Pfam" id="PF00512">
    <property type="entry name" value="HisKA"/>
    <property type="match status" value="1"/>
</dbReference>
<dbReference type="GO" id="GO:0005886">
    <property type="term" value="C:plasma membrane"/>
    <property type="evidence" value="ECO:0007669"/>
    <property type="project" value="UniProtKB-SubCell"/>
</dbReference>
<evidence type="ECO:0000256" key="9">
    <source>
        <dbReference type="ARBA" id="ARBA00022777"/>
    </source>
</evidence>
<dbReference type="EC" id="2.7.13.3" evidence="3"/>
<accession>K1RTQ9</accession>
<keyword evidence="8" id="KW-0547">Nucleotide-binding</keyword>
<keyword evidence="5" id="KW-0597">Phosphoprotein</keyword>
<dbReference type="CDD" id="cd00082">
    <property type="entry name" value="HisKA"/>
    <property type="match status" value="1"/>
</dbReference>
<evidence type="ECO:0000256" key="10">
    <source>
        <dbReference type="ARBA" id="ARBA00022840"/>
    </source>
</evidence>
<dbReference type="InterPro" id="IPR050398">
    <property type="entry name" value="HssS/ArlS-like"/>
</dbReference>
<evidence type="ECO:0000256" key="7">
    <source>
        <dbReference type="ARBA" id="ARBA00022692"/>
    </source>
</evidence>
<gene>
    <name evidence="16" type="ORF">LEA_20433</name>
</gene>
<evidence type="ECO:0000256" key="5">
    <source>
        <dbReference type="ARBA" id="ARBA00022553"/>
    </source>
</evidence>
<dbReference type="PANTHER" id="PTHR45528:SF1">
    <property type="entry name" value="SENSOR HISTIDINE KINASE CPXA"/>
    <property type="match status" value="1"/>
</dbReference>
<dbReference type="GO" id="GO:0000155">
    <property type="term" value="F:phosphorelay sensor kinase activity"/>
    <property type="evidence" value="ECO:0007669"/>
    <property type="project" value="InterPro"/>
</dbReference>
<dbReference type="SMART" id="SM00388">
    <property type="entry name" value="HisKA"/>
    <property type="match status" value="1"/>
</dbReference>
<evidence type="ECO:0000256" key="2">
    <source>
        <dbReference type="ARBA" id="ARBA00004651"/>
    </source>
</evidence>
<dbReference type="Gene3D" id="6.10.340.10">
    <property type="match status" value="1"/>
</dbReference>
<dbReference type="InterPro" id="IPR003661">
    <property type="entry name" value="HisK_dim/P_dom"/>
</dbReference>
<comment type="catalytic activity">
    <reaction evidence="1">
        <text>ATP + protein L-histidine = ADP + protein N-phospho-L-histidine.</text>
        <dbReference type="EC" id="2.7.13.3"/>
    </reaction>
</comment>
<sequence>EAPEPPAGSGVTSIVHTGNGRHYLMLGATADGTTVQLAFDVTETYTVRQTQQRAYHTTFLILVAFGAAVAWVTSYLLTRPLGTLSRASRELARGNLGYHAPVRSRDEVGQLAADFNRMAGQLERNVNRIQETMALQERFMADFSHEMKTPMTSIIGYADLLRSQVLTPAEQMDAANYIFSEGKRLEALGLKLLDMLSLDQSKLQLVPAHPADLVAGLLEHLKRLYAQKGIALQYRTEEGA</sequence>
<evidence type="ECO:0000256" key="1">
    <source>
        <dbReference type="ARBA" id="ARBA00000085"/>
    </source>
</evidence>
<keyword evidence="6" id="KW-0808">Transferase</keyword>
<keyword evidence="7 14" id="KW-0812">Transmembrane</keyword>
<proteinExistence type="predicted"/>
<evidence type="ECO:0000256" key="6">
    <source>
        <dbReference type="ARBA" id="ARBA00022679"/>
    </source>
</evidence>
<dbReference type="SMART" id="SM00304">
    <property type="entry name" value="HAMP"/>
    <property type="match status" value="1"/>
</dbReference>
<name>K1RTQ9_9ZZZZ</name>
<evidence type="ECO:0000313" key="16">
    <source>
        <dbReference type="EMBL" id="EKC44895.1"/>
    </source>
</evidence>
<evidence type="ECO:0000256" key="13">
    <source>
        <dbReference type="ARBA" id="ARBA00023136"/>
    </source>
</evidence>
<dbReference type="AlphaFoldDB" id="K1RTQ9"/>
<dbReference type="GO" id="GO:0005524">
    <property type="term" value="F:ATP binding"/>
    <property type="evidence" value="ECO:0007669"/>
    <property type="project" value="UniProtKB-KW"/>
</dbReference>
<evidence type="ECO:0000256" key="4">
    <source>
        <dbReference type="ARBA" id="ARBA00022475"/>
    </source>
</evidence>
<keyword evidence="11 14" id="KW-1133">Transmembrane helix</keyword>
<dbReference type="SUPFAM" id="SSF158472">
    <property type="entry name" value="HAMP domain-like"/>
    <property type="match status" value="1"/>
</dbReference>
<comment type="subcellular location">
    <subcellularLocation>
        <location evidence="2">Cell membrane</location>
        <topology evidence="2">Multi-pass membrane protein</topology>
    </subcellularLocation>
</comment>
<reference evidence="16" key="1">
    <citation type="journal article" date="2013" name="Environ. Microbiol.">
        <title>Microbiota from the distal guts of lean and obese adolescents exhibit partial functional redundancy besides clear differences in community structure.</title>
        <authorList>
            <person name="Ferrer M."/>
            <person name="Ruiz A."/>
            <person name="Lanza F."/>
            <person name="Haange S.B."/>
            <person name="Oberbach A."/>
            <person name="Till H."/>
            <person name="Bargiela R."/>
            <person name="Campoy C."/>
            <person name="Segura M.T."/>
            <person name="Richter M."/>
            <person name="von Bergen M."/>
            <person name="Seifert J."/>
            <person name="Suarez A."/>
        </authorList>
    </citation>
    <scope>NUCLEOTIDE SEQUENCE</scope>
</reference>
<evidence type="ECO:0000256" key="11">
    <source>
        <dbReference type="ARBA" id="ARBA00022989"/>
    </source>
</evidence>
<dbReference type="InterPro" id="IPR003660">
    <property type="entry name" value="HAMP_dom"/>
</dbReference>
<dbReference type="PROSITE" id="PS50885">
    <property type="entry name" value="HAMP"/>
    <property type="match status" value="1"/>
</dbReference>
<keyword evidence="4" id="KW-1003">Cell membrane</keyword>
<organism evidence="16">
    <name type="scientific">human gut metagenome</name>
    <dbReference type="NCBI Taxonomy" id="408170"/>
    <lineage>
        <taxon>unclassified sequences</taxon>
        <taxon>metagenomes</taxon>
        <taxon>organismal metagenomes</taxon>
    </lineage>
</organism>
<evidence type="ECO:0000256" key="12">
    <source>
        <dbReference type="ARBA" id="ARBA00023012"/>
    </source>
</evidence>
<evidence type="ECO:0000256" key="3">
    <source>
        <dbReference type="ARBA" id="ARBA00012438"/>
    </source>
</evidence>
<feature type="non-terminal residue" evidence="16">
    <location>
        <position position="1"/>
    </location>
</feature>
<protein>
    <recommendedName>
        <fullName evidence="3">histidine kinase</fullName>
        <ecNumber evidence="3">2.7.13.3</ecNumber>
    </recommendedName>
</protein>
<dbReference type="Pfam" id="PF00672">
    <property type="entry name" value="HAMP"/>
    <property type="match status" value="1"/>
</dbReference>
<keyword evidence="10" id="KW-0067">ATP-binding</keyword>
<dbReference type="SUPFAM" id="SSF47384">
    <property type="entry name" value="Homodimeric domain of signal transducing histidine kinase"/>
    <property type="match status" value="1"/>
</dbReference>
<feature type="transmembrane region" description="Helical" evidence="14">
    <location>
        <begin position="58"/>
        <end position="77"/>
    </location>
</feature>